<name>A0A2K0U3A2_TRIHA</name>
<accession>A0A2K0U3A2</accession>
<dbReference type="Proteomes" id="UP000236290">
    <property type="component" value="Unassembled WGS sequence"/>
</dbReference>
<comment type="caution">
    <text evidence="1">The sequence shown here is derived from an EMBL/GenBank/DDBJ whole genome shotgun (WGS) entry which is preliminary data.</text>
</comment>
<dbReference type="EMBL" id="MTYI01000111">
    <property type="protein sequence ID" value="PNP52248.1"/>
    <property type="molecule type" value="Genomic_DNA"/>
</dbReference>
<dbReference type="InterPro" id="IPR027417">
    <property type="entry name" value="P-loop_NTPase"/>
</dbReference>
<sequence>MATQFIDDKSPICIPFILNRLQLHQQANSSSNSSNNPPPPPLIIGLNGLQGVGKSTLVVPLAEALNREGIPTLVCSIDNFYLTHEQQLALAHENPDNALWQVRGEPGIFSLTHSTSLTPLIHTLPYTTYISILTSVSIKYFNYTTKSSHPPTGTHDISLLKSVFSSLLVHAPTSLPQYDKALFSGQGDRLPPSTWTPINQQQPPQNPFQVVILEGWCVGFRPISPEAVAAKHAAPSRTLHQHRLEHLLAVNEKLGEYDDVTRLFDAFLHIDSENTEYVYDWRLEQEEHLRLTRGNPNAGMTREQVIRFVDAYYPAYELYSEGLRNGLFSDKPGAQLRMVVGRDRKVKQVIEI</sequence>
<evidence type="ECO:0008006" key="3">
    <source>
        <dbReference type="Google" id="ProtNLM"/>
    </source>
</evidence>
<dbReference type="PANTHER" id="PTHR10285">
    <property type="entry name" value="URIDINE KINASE"/>
    <property type="match status" value="1"/>
</dbReference>
<evidence type="ECO:0000313" key="2">
    <source>
        <dbReference type="Proteomes" id="UP000236290"/>
    </source>
</evidence>
<reference evidence="1 2" key="1">
    <citation type="submission" date="2017-02" db="EMBL/GenBank/DDBJ databases">
        <title>Genomes of Trichoderma spp. with biocontrol activity.</title>
        <authorList>
            <person name="Gardiner D."/>
            <person name="Kazan K."/>
            <person name="Vos C."/>
            <person name="Harvey P."/>
        </authorList>
    </citation>
    <scope>NUCLEOTIDE SEQUENCE [LARGE SCALE GENOMIC DNA]</scope>
    <source>
        <strain evidence="1 2">Tr1</strain>
    </source>
</reference>
<gene>
    <name evidence="1" type="ORF">THARTR1_07457</name>
</gene>
<dbReference type="AlphaFoldDB" id="A0A2K0U3A2"/>
<dbReference type="SUPFAM" id="SSF52540">
    <property type="entry name" value="P-loop containing nucleoside triphosphate hydrolases"/>
    <property type="match status" value="1"/>
</dbReference>
<evidence type="ECO:0000313" key="1">
    <source>
        <dbReference type="EMBL" id="PNP52248.1"/>
    </source>
</evidence>
<proteinExistence type="predicted"/>
<organism evidence="1 2">
    <name type="scientific">Trichoderma harzianum</name>
    <name type="common">Hypocrea lixii</name>
    <dbReference type="NCBI Taxonomy" id="5544"/>
    <lineage>
        <taxon>Eukaryota</taxon>
        <taxon>Fungi</taxon>
        <taxon>Dikarya</taxon>
        <taxon>Ascomycota</taxon>
        <taxon>Pezizomycotina</taxon>
        <taxon>Sordariomycetes</taxon>
        <taxon>Hypocreomycetidae</taxon>
        <taxon>Hypocreales</taxon>
        <taxon>Hypocreaceae</taxon>
        <taxon>Trichoderma</taxon>
    </lineage>
</organism>
<dbReference type="OrthoDB" id="347435at2759"/>
<protein>
    <recommendedName>
        <fullName evidence="3">SRP54-type proteins GTP-binding domain-containing protein</fullName>
    </recommendedName>
</protein>
<dbReference type="Gene3D" id="3.40.50.300">
    <property type="entry name" value="P-loop containing nucleotide triphosphate hydrolases"/>
    <property type="match status" value="2"/>
</dbReference>
<dbReference type="CDD" id="cd01983">
    <property type="entry name" value="SIMIBI"/>
    <property type="match status" value="1"/>
</dbReference>